<organism evidence="2 3">
    <name type="scientific">Acetobacter sicerae</name>
    <dbReference type="NCBI Taxonomy" id="85325"/>
    <lineage>
        <taxon>Bacteria</taxon>
        <taxon>Pseudomonadati</taxon>
        <taxon>Pseudomonadota</taxon>
        <taxon>Alphaproteobacteria</taxon>
        <taxon>Acetobacterales</taxon>
        <taxon>Acetobacteraceae</taxon>
        <taxon>Acetobacter</taxon>
    </lineage>
</organism>
<comment type="caution">
    <text evidence="2">The sequence shown here is derived from an EMBL/GenBank/DDBJ whole genome shotgun (WGS) entry which is preliminary data.</text>
</comment>
<dbReference type="SUPFAM" id="SSF52833">
    <property type="entry name" value="Thioredoxin-like"/>
    <property type="match status" value="1"/>
</dbReference>
<keyword evidence="3" id="KW-1185">Reference proteome</keyword>
<evidence type="ECO:0000313" key="2">
    <source>
        <dbReference type="EMBL" id="MCE0744047.1"/>
    </source>
</evidence>
<name>A0ABS8VSV6_9PROT</name>
<gene>
    <name evidence="2" type="ORF">LWC05_09155</name>
</gene>
<dbReference type="Proteomes" id="UP001521074">
    <property type="component" value="Unassembled WGS sequence"/>
</dbReference>
<evidence type="ECO:0000259" key="1">
    <source>
        <dbReference type="Pfam" id="PF01323"/>
    </source>
</evidence>
<dbReference type="Pfam" id="PF01323">
    <property type="entry name" value="DSBA"/>
    <property type="match status" value="1"/>
</dbReference>
<accession>A0ABS8VSV6</accession>
<dbReference type="PANTHER" id="PTHR13887:SF41">
    <property type="entry name" value="THIOREDOXIN SUPERFAMILY PROTEIN"/>
    <property type="match status" value="1"/>
</dbReference>
<reference evidence="2 3" key="1">
    <citation type="submission" date="2021-12" db="EMBL/GenBank/DDBJ databases">
        <title>Genome sequence of Acetobacter sicerae DmPark20a_162.</title>
        <authorList>
            <person name="Chaston J.M."/>
        </authorList>
    </citation>
    <scope>NUCLEOTIDE SEQUENCE [LARGE SCALE GENOMIC DNA]</scope>
    <source>
        <strain evidence="2 3">DmPark20a_162</strain>
    </source>
</reference>
<dbReference type="EMBL" id="JAJSOJ010000026">
    <property type="protein sequence ID" value="MCE0744047.1"/>
    <property type="molecule type" value="Genomic_DNA"/>
</dbReference>
<dbReference type="InterPro" id="IPR036249">
    <property type="entry name" value="Thioredoxin-like_sf"/>
</dbReference>
<dbReference type="Gene3D" id="3.40.30.10">
    <property type="entry name" value="Glutaredoxin"/>
    <property type="match status" value="1"/>
</dbReference>
<evidence type="ECO:0000313" key="3">
    <source>
        <dbReference type="Proteomes" id="UP001521074"/>
    </source>
</evidence>
<dbReference type="RefSeq" id="WP_232877687.1">
    <property type="nucleotide sequence ID" value="NZ_JAJSOJ010000026.1"/>
</dbReference>
<proteinExistence type="predicted"/>
<dbReference type="InterPro" id="IPR001853">
    <property type="entry name" value="DSBA-like_thioredoxin_dom"/>
</dbReference>
<dbReference type="CDD" id="cd03024">
    <property type="entry name" value="DsbA_FrnE"/>
    <property type="match status" value="1"/>
</dbReference>
<protein>
    <submittedName>
        <fullName evidence="2">DsbA family oxidoreductase</fullName>
    </submittedName>
</protein>
<feature type="domain" description="DSBA-like thioredoxin" evidence="1">
    <location>
        <begin position="13"/>
        <end position="208"/>
    </location>
</feature>
<sequence length="238" mass="26856">MNMLAPSRPRMSVEIVFDFVCPWCCMGIRRLISVFRQRLDIETHYIWRPFLLNPTPQNDGIDFNDYLESRHGSRERADRLLRLIEMQAHEFDCSIHFDRIHHVPNTMNAHRLIEWASARGDCNSLVLAIFEAFFQNGDDIGNPGVLAEIASRQGFDHDLALHFLSGQTLVGTVTAGQIQAQKAGINGVPSFIIEGLALTGVHDAPALNRLMDAAMWVSGRHEDLRFGAPRMSSFSQRA</sequence>
<dbReference type="PANTHER" id="PTHR13887">
    <property type="entry name" value="GLUTATHIONE S-TRANSFERASE KAPPA"/>
    <property type="match status" value="1"/>
</dbReference>